<dbReference type="Gene3D" id="3.40.720.10">
    <property type="entry name" value="Alkaline Phosphatase, subunit A"/>
    <property type="match status" value="1"/>
</dbReference>
<comment type="similarity">
    <text evidence="1 5">Belongs to the sulfatase family.</text>
</comment>
<dbReference type="SUPFAM" id="SSF53649">
    <property type="entry name" value="Alkaline phosphatase-like"/>
    <property type="match status" value="1"/>
</dbReference>
<feature type="domain" description="Sulfatase N-terminal" evidence="8">
    <location>
        <begin position="44"/>
        <end position="394"/>
    </location>
</feature>
<protein>
    <recommendedName>
        <fullName evidence="5">Arylsulfatase</fullName>
        <shortName evidence="5">AS</shortName>
        <ecNumber evidence="5">3.1.6.1</ecNumber>
    </recommendedName>
    <alternativeName>
        <fullName evidence="5">Aryl-sulfate sulphohydrolase</fullName>
    </alternativeName>
</protein>
<dbReference type="CDD" id="cd16147">
    <property type="entry name" value="G6S"/>
    <property type="match status" value="1"/>
</dbReference>
<dbReference type="PROSITE" id="PS00523">
    <property type="entry name" value="SULFATASE_1"/>
    <property type="match status" value="1"/>
</dbReference>
<dbReference type="InterPro" id="IPR000917">
    <property type="entry name" value="Sulfatase_N"/>
</dbReference>
<evidence type="ECO:0000256" key="2">
    <source>
        <dbReference type="ARBA" id="ARBA00022729"/>
    </source>
</evidence>
<dbReference type="InterPro" id="IPR017850">
    <property type="entry name" value="Alkaline_phosphatase_core_sf"/>
</dbReference>
<keyword evidence="3 5" id="KW-0378">Hydrolase</keyword>
<dbReference type="FunFam" id="3.40.720.10:FF:000051">
    <property type="entry name" value="Arylsulfatase"/>
    <property type="match status" value="1"/>
</dbReference>
<comment type="PTM">
    <text evidence="6">The conversion to 3-oxoalanine (also known as C-formylglycine, FGly), of a serine or cysteine residue in prokaryotes and of a cysteine residue in eukaryotes, is critical for catalytic activity.</text>
</comment>
<dbReference type="GO" id="GO:0005539">
    <property type="term" value="F:glycosaminoglycan binding"/>
    <property type="evidence" value="ECO:0007669"/>
    <property type="project" value="TreeGrafter"/>
</dbReference>
<dbReference type="PANTHER" id="PTHR43108:SF8">
    <property type="entry name" value="SD21168P"/>
    <property type="match status" value="1"/>
</dbReference>
<dbReference type="EC" id="3.1.6.1" evidence="5"/>
<comment type="catalytic activity">
    <reaction evidence="5">
        <text>an aryl sulfate + H2O = a phenol + sulfate + H(+)</text>
        <dbReference type="Rhea" id="RHEA:17261"/>
        <dbReference type="ChEBI" id="CHEBI:15377"/>
        <dbReference type="ChEBI" id="CHEBI:15378"/>
        <dbReference type="ChEBI" id="CHEBI:16189"/>
        <dbReference type="ChEBI" id="CHEBI:33853"/>
        <dbReference type="ChEBI" id="CHEBI:140317"/>
        <dbReference type="EC" id="3.1.6.1"/>
    </reaction>
</comment>
<sequence length="608" mass="68368">MRLLTTATAAIAALTPLSDAFDFQHPLQSILNTHTDTNKHQQQPNIVFILTDDQDLRLDSLSYMPYVQKHLRDKGTFYENHFVPTALCCPARVTLWTGRYAHNTNVTNVQPPYGGYPKFVEQGFNSDFLPIWLQSAGYNTYYTGKLFNAHTVDNYHSPHVAGFNTSDFLLDPYTYSYLNSTYQRDKQGPVSYEGWHTSDVITNKAMGLIDDGIAGANSGAKRPFFVGIAPVAPHSNLEPGNGPSRMTAPIPAKRHEHLFKDVKVPRTPHFNPDTPNGVNWISNLPQQSDETVDQNDHFYRQRLRALQAVDELVDLIVSRLEYTGNLDNTYIIYTSDNGYHIGQHRLPPGKECGFEEDIRVPLFIRGPGIPQGHVEKAVTAHVDLAPTVLHLAGAKQRDDFDGIPVPLVTGGKQNSYENVQTHQRRPEHANVEFWGLAIAEGEGNSFGPENPITVPNNTYKGLRLHCPESGYDLYYSVWCNNAHELYDLTTDPYQLHNIYPSASSQTKPASSLLGVTIEQVINRLDALLLVLKSCRGSTCHSPWKVLHPEGNVETLKDALHWGFDSFYDEQVKVEYERCEGGYIVDAEGPQVGYKYLTEREGLGWSHWE</sequence>
<evidence type="ECO:0000313" key="9">
    <source>
        <dbReference type="EMBL" id="CRG82786.1"/>
    </source>
</evidence>
<accession>A0A0U1LK48</accession>
<evidence type="ECO:0000256" key="4">
    <source>
        <dbReference type="ARBA" id="ARBA00023180"/>
    </source>
</evidence>
<dbReference type="EMBL" id="CVMT01000001">
    <property type="protein sequence ID" value="CRG82786.1"/>
    <property type="molecule type" value="Genomic_DNA"/>
</dbReference>
<dbReference type="OrthoDB" id="96314at2759"/>
<evidence type="ECO:0000256" key="3">
    <source>
        <dbReference type="ARBA" id="ARBA00022801"/>
    </source>
</evidence>
<keyword evidence="2 7" id="KW-0732">Signal</keyword>
<dbReference type="PIRSF" id="PIRSF000972">
    <property type="entry name" value="Arylsulf_plant"/>
    <property type="match status" value="1"/>
</dbReference>
<dbReference type="Proteomes" id="UP000054383">
    <property type="component" value="Unassembled WGS sequence"/>
</dbReference>
<evidence type="ECO:0000256" key="7">
    <source>
        <dbReference type="SAM" id="SignalP"/>
    </source>
</evidence>
<dbReference type="GO" id="GO:0018958">
    <property type="term" value="P:phenol-containing compound metabolic process"/>
    <property type="evidence" value="ECO:0007669"/>
    <property type="project" value="InterPro"/>
</dbReference>
<dbReference type="AlphaFoldDB" id="A0A0U1LK48"/>
<evidence type="ECO:0000313" key="10">
    <source>
        <dbReference type="Proteomes" id="UP000054383"/>
    </source>
</evidence>
<dbReference type="GO" id="GO:0004065">
    <property type="term" value="F:arylsulfatase activity"/>
    <property type="evidence" value="ECO:0007669"/>
    <property type="project" value="UniProtKB-UniRule"/>
</dbReference>
<dbReference type="InterPro" id="IPR012083">
    <property type="entry name" value="Arylsulfatase"/>
</dbReference>
<organism evidence="9 10">
    <name type="scientific">Talaromyces islandicus</name>
    <name type="common">Penicillium islandicum</name>
    <dbReference type="NCBI Taxonomy" id="28573"/>
    <lineage>
        <taxon>Eukaryota</taxon>
        <taxon>Fungi</taxon>
        <taxon>Dikarya</taxon>
        <taxon>Ascomycota</taxon>
        <taxon>Pezizomycotina</taxon>
        <taxon>Eurotiomycetes</taxon>
        <taxon>Eurotiomycetidae</taxon>
        <taxon>Eurotiales</taxon>
        <taxon>Trichocomaceae</taxon>
        <taxon>Talaromyces</taxon>
        <taxon>Talaromyces sect. Islandici</taxon>
    </lineage>
</organism>
<keyword evidence="4" id="KW-0325">Glycoprotein</keyword>
<evidence type="ECO:0000256" key="6">
    <source>
        <dbReference type="PIRSR" id="PIRSR000972-50"/>
    </source>
</evidence>
<feature type="signal peptide" evidence="7">
    <location>
        <begin position="1"/>
        <end position="20"/>
    </location>
</feature>
<dbReference type="STRING" id="28573.A0A0U1LK48"/>
<dbReference type="GO" id="GO:0008449">
    <property type="term" value="F:N-acetylglucosamine-6-sulfatase activity"/>
    <property type="evidence" value="ECO:0007669"/>
    <property type="project" value="TreeGrafter"/>
</dbReference>
<reference evidence="9 10" key="1">
    <citation type="submission" date="2015-04" db="EMBL/GenBank/DDBJ databases">
        <authorList>
            <person name="Syromyatnikov M.Y."/>
            <person name="Popov V.N."/>
        </authorList>
    </citation>
    <scope>NUCLEOTIDE SEQUENCE [LARGE SCALE GENOMIC DNA]</scope>
    <source>
        <strain evidence="9">WF-38-12</strain>
    </source>
</reference>
<feature type="chain" id="PRO_5006711021" description="Arylsulfatase" evidence="7">
    <location>
        <begin position="21"/>
        <end position="608"/>
    </location>
</feature>
<feature type="modified residue" description="3-oxoalanine (Cys)" evidence="6">
    <location>
        <position position="88"/>
    </location>
</feature>
<dbReference type="Pfam" id="PF00884">
    <property type="entry name" value="Sulfatase"/>
    <property type="match status" value="1"/>
</dbReference>
<keyword evidence="10" id="KW-1185">Reference proteome</keyword>
<dbReference type="InterPro" id="IPR024607">
    <property type="entry name" value="Sulfatase_CS"/>
</dbReference>
<dbReference type="OMA" id="GHNENWL"/>
<dbReference type="PANTHER" id="PTHR43108">
    <property type="entry name" value="N-ACETYLGLUCOSAMINE-6-SULFATASE FAMILY MEMBER"/>
    <property type="match status" value="1"/>
</dbReference>
<gene>
    <name evidence="9" type="ORF">PISL3812_00132</name>
</gene>
<evidence type="ECO:0000259" key="8">
    <source>
        <dbReference type="Pfam" id="PF00884"/>
    </source>
</evidence>
<name>A0A0U1LK48_TALIS</name>
<evidence type="ECO:0000256" key="5">
    <source>
        <dbReference type="PIRNR" id="PIRNR000972"/>
    </source>
</evidence>
<evidence type="ECO:0000256" key="1">
    <source>
        <dbReference type="ARBA" id="ARBA00008779"/>
    </source>
</evidence>
<proteinExistence type="inferred from homology"/>